<dbReference type="AlphaFoldDB" id="A0A0V8HAB8"/>
<name>A0A0V8HAB8_9BACI</name>
<dbReference type="SUPFAM" id="SSF47413">
    <property type="entry name" value="lambda repressor-like DNA-binding domains"/>
    <property type="match status" value="1"/>
</dbReference>
<dbReference type="Gene3D" id="1.10.260.40">
    <property type="entry name" value="lambda repressor-like DNA-binding domains"/>
    <property type="match status" value="1"/>
</dbReference>
<dbReference type="GO" id="GO:0005829">
    <property type="term" value="C:cytosol"/>
    <property type="evidence" value="ECO:0007669"/>
    <property type="project" value="TreeGrafter"/>
</dbReference>
<dbReference type="OrthoDB" id="290878at2"/>
<evidence type="ECO:0000313" key="4">
    <source>
        <dbReference type="Proteomes" id="UP000181997"/>
    </source>
</evidence>
<protein>
    <submittedName>
        <fullName evidence="3">Transcriptional regulator</fullName>
    </submittedName>
</protein>
<keyword evidence="1" id="KW-0238">DNA-binding</keyword>
<feature type="domain" description="HTH cro/C1-type" evidence="2">
    <location>
        <begin position="11"/>
        <end position="65"/>
    </location>
</feature>
<dbReference type="GO" id="GO:0003677">
    <property type="term" value="F:DNA binding"/>
    <property type="evidence" value="ECO:0007669"/>
    <property type="project" value="UniProtKB-KW"/>
</dbReference>
<dbReference type="PROSITE" id="PS50943">
    <property type="entry name" value="HTH_CROC1"/>
    <property type="match status" value="1"/>
</dbReference>
<dbReference type="PANTHER" id="PTHR46797:SF1">
    <property type="entry name" value="METHYLPHOSPHONATE SYNTHASE"/>
    <property type="match status" value="1"/>
</dbReference>
<dbReference type="InterPro" id="IPR050807">
    <property type="entry name" value="TransReg_Diox_bact_type"/>
</dbReference>
<dbReference type="PANTHER" id="PTHR46797">
    <property type="entry name" value="HTH-TYPE TRANSCRIPTIONAL REGULATOR"/>
    <property type="match status" value="1"/>
</dbReference>
<dbReference type="CDD" id="cd00093">
    <property type="entry name" value="HTH_XRE"/>
    <property type="match status" value="1"/>
</dbReference>
<keyword evidence="4" id="KW-1185">Reference proteome</keyword>
<dbReference type="RefSeq" id="WP_058299687.1">
    <property type="nucleotide sequence ID" value="NZ_FMAU01000006.1"/>
</dbReference>
<dbReference type="Proteomes" id="UP000181997">
    <property type="component" value="Unassembled WGS sequence"/>
</dbReference>
<evidence type="ECO:0000259" key="2">
    <source>
        <dbReference type="PROSITE" id="PS50943"/>
    </source>
</evidence>
<dbReference type="InterPro" id="IPR001387">
    <property type="entry name" value="Cro/C1-type_HTH"/>
</dbReference>
<dbReference type="GO" id="GO:0003700">
    <property type="term" value="F:DNA-binding transcription factor activity"/>
    <property type="evidence" value="ECO:0007669"/>
    <property type="project" value="TreeGrafter"/>
</dbReference>
<dbReference type="EMBL" id="FMAU01000006">
    <property type="protein sequence ID" value="SCC29964.1"/>
    <property type="molecule type" value="Genomic_DNA"/>
</dbReference>
<sequence length="85" mass="9703">MSITELIGKNIRRHRRAKDITIQELSKRSGLTVNYISLIEKGDANASINKIHALIQGLQLKWEDIIPTREEEMTLRATSSDELTE</sequence>
<proteinExistence type="predicted"/>
<accession>A0A0V8HAB8</accession>
<organism evidence="3 4">
    <name type="scientific">[Bacillus] enclensis</name>
    <dbReference type="NCBI Taxonomy" id="1402860"/>
    <lineage>
        <taxon>Bacteria</taxon>
        <taxon>Bacillati</taxon>
        <taxon>Bacillota</taxon>
        <taxon>Bacilli</taxon>
        <taxon>Bacillales</taxon>
        <taxon>Bacillaceae</taxon>
        <taxon>Rossellomorea</taxon>
    </lineage>
</organism>
<dbReference type="Pfam" id="PF01381">
    <property type="entry name" value="HTH_3"/>
    <property type="match status" value="1"/>
</dbReference>
<reference evidence="4" key="1">
    <citation type="submission" date="2016-08" db="EMBL/GenBank/DDBJ databases">
        <authorList>
            <person name="Varghese N."/>
            <person name="Submissions Spin"/>
        </authorList>
    </citation>
    <scope>NUCLEOTIDE SEQUENCE [LARGE SCALE GENOMIC DNA]</scope>
    <source>
        <strain evidence="4">SGD-1123</strain>
    </source>
</reference>
<gene>
    <name evidence="3" type="ORF">GA0061094_3801</name>
</gene>
<evidence type="ECO:0000256" key="1">
    <source>
        <dbReference type="ARBA" id="ARBA00023125"/>
    </source>
</evidence>
<dbReference type="SMART" id="SM00530">
    <property type="entry name" value="HTH_XRE"/>
    <property type="match status" value="1"/>
</dbReference>
<dbReference type="InterPro" id="IPR010982">
    <property type="entry name" value="Lambda_DNA-bd_dom_sf"/>
</dbReference>
<evidence type="ECO:0000313" key="3">
    <source>
        <dbReference type="EMBL" id="SCC29964.1"/>
    </source>
</evidence>